<evidence type="ECO:0000313" key="2">
    <source>
        <dbReference type="WBParaSite" id="RSKR_0000900800.1"/>
    </source>
</evidence>
<dbReference type="Proteomes" id="UP000095286">
    <property type="component" value="Unplaced"/>
</dbReference>
<dbReference type="WBParaSite" id="RSKR_0000900800.1">
    <property type="protein sequence ID" value="RSKR_0000900800.1"/>
    <property type="gene ID" value="RSKR_0000900800"/>
</dbReference>
<evidence type="ECO:0000313" key="1">
    <source>
        <dbReference type="Proteomes" id="UP000095286"/>
    </source>
</evidence>
<protein>
    <submittedName>
        <fullName evidence="2">Protein FAR1-RELATED SEQUENCE</fullName>
    </submittedName>
</protein>
<organism evidence="1 2">
    <name type="scientific">Rhabditophanes sp. KR3021</name>
    <dbReference type="NCBI Taxonomy" id="114890"/>
    <lineage>
        <taxon>Eukaryota</taxon>
        <taxon>Metazoa</taxon>
        <taxon>Ecdysozoa</taxon>
        <taxon>Nematoda</taxon>
        <taxon>Chromadorea</taxon>
        <taxon>Rhabditida</taxon>
        <taxon>Tylenchina</taxon>
        <taxon>Panagrolaimomorpha</taxon>
        <taxon>Strongyloidoidea</taxon>
        <taxon>Alloionematidae</taxon>
        <taxon>Rhabditophanes</taxon>
    </lineage>
</organism>
<accession>A0AC35U7Y4</accession>
<proteinExistence type="predicted"/>
<name>A0AC35U7Y4_9BILA</name>
<sequence>MQKFMNIGSQKRPSEVSNVKESAPLRRSETIRENVDAEVVEVLNQSFQRVSTNKLPVVEESMGVDEAEITLQTEYMLIVEDFKDDLGENAVEVFESYDDGDAIEYHNYFVKRIKEYGKYGKSTIYGSPAVKDLGSLHVLFDKSSTLTQLASDKRRTSANIPYCETDYNCRFKLKLIADTELDEQFEKFRSCRRIRTTAARLNEDKEFIGKRFWEESVLDNSAKCSHIYPASDIEREAKYTGVSAPSEEQKNEGHVTRF</sequence>
<reference evidence="2" key="1">
    <citation type="submission" date="2016-11" db="UniProtKB">
        <authorList>
            <consortium name="WormBaseParasite"/>
        </authorList>
    </citation>
    <scope>IDENTIFICATION</scope>
    <source>
        <strain evidence="2">KR3021</strain>
    </source>
</reference>